<evidence type="ECO:0000313" key="1">
    <source>
        <dbReference type="EMBL" id="KAI5676997.1"/>
    </source>
</evidence>
<accession>A0ACC0BWL5</accession>
<protein>
    <submittedName>
        <fullName evidence="1">Uncharacterized protein</fullName>
    </submittedName>
</protein>
<evidence type="ECO:0000313" key="2">
    <source>
        <dbReference type="Proteomes" id="UP001060085"/>
    </source>
</evidence>
<comment type="caution">
    <text evidence="1">The sequence shown here is derived from an EMBL/GenBank/DDBJ whole genome shotgun (WGS) entry which is preliminary data.</text>
</comment>
<keyword evidence="2" id="KW-1185">Reference proteome</keyword>
<proteinExistence type="predicted"/>
<organism evidence="1 2">
    <name type="scientific">Catharanthus roseus</name>
    <name type="common">Madagascar periwinkle</name>
    <name type="synonym">Vinca rosea</name>
    <dbReference type="NCBI Taxonomy" id="4058"/>
    <lineage>
        <taxon>Eukaryota</taxon>
        <taxon>Viridiplantae</taxon>
        <taxon>Streptophyta</taxon>
        <taxon>Embryophyta</taxon>
        <taxon>Tracheophyta</taxon>
        <taxon>Spermatophyta</taxon>
        <taxon>Magnoliopsida</taxon>
        <taxon>eudicotyledons</taxon>
        <taxon>Gunneridae</taxon>
        <taxon>Pentapetalae</taxon>
        <taxon>asterids</taxon>
        <taxon>lamiids</taxon>
        <taxon>Gentianales</taxon>
        <taxon>Apocynaceae</taxon>
        <taxon>Rauvolfioideae</taxon>
        <taxon>Vinceae</taxon>
        <taxon>Catharanthinae</taxon>
        <taxon>Catharanthus</taxon>
    </lineage>
</organism>
<dbReference type="Proteomes" id="UP001060085">
    <property type="component" value="Linkage Group LG02"/>
</dbReference>
<gene>
    <name evidence="1" type="ORF">M9H77_07947</name>
</gene>
<name>A0ACC0BWL5_CATRO</name>
<sequence length="157" mass="17270">MSSAASPPHFFFFVPIPHALRALLALCSPLILSLDGSDGLRRSFPTKIERAVSHRDVDSFSAPNEMGNLEPPIYTFFWALHLYESKPGPKVAIPIGQRAEGGEGPAISYHGAYPTADDRARPTICDMSLLPMPFVPQHLLVTVGQPISRGRFQLEQF</sequence>
<dbReference type="EMBL" id="CM044702">
    <property type="protein sequence ID" value="KAI5676997.1"/>
    <property type="molecule type" value="Genomic_DNA"/>
</dbReference>
<reference evidence="2" key="1">
    <citation type="journal article" date="2023" name="Nat. Plants">
        <title>Single-cell RNA sequencing provides a high-resolution roadmap for understanding the multicellular compartmentation of specialized metabolism.</title>
        <authorList>
            <person name="Sun S."/>
            <person name="Shen X."/>
            <person name="Li Y."/>
            <person name="Li Y."/>
            <person name="Wang S."/>
            <person name="Li R."/>
            <person name="Zhang H."/>
            <person name="Shen G."/>
            <person name="Guo B."/>
            <person name="Wei J."/>
            <person name="Xu J."/>
            <person name="St-Pierre B."/>
            <person name="Chen S."/>
            <person name="Sun C."/>
        </authorList>
    </citation>
    <scope>NUCLEOTIDE SEQUENCE [LARGE SCALE GENOMIC DNA]</scope>
</reference>